<organism evidence="2 3">
    <name type="scientific">Anaerobacillus isosaccharinicus</name>
    <dbReference type="NCBI Taxonomy" id="1532552"/>
    <lineage>
        <taxon>Bacteria</taxon>
        <taxon>Bacillati</taxon>
        <taxon>Bacillota</taxon>
        <taxon>Bacilli</taxon>
        <taxon>Bacillales</taxon>
        <taxon>Bacillaceae</taxon>
        <taxon>Anaerobacillus</taxon>
    </lineage>
</organism>
<gene>
    <name evidence="2" type="ORF">AWH56_003820</name>
</gene>
<proteinExistence type="predicted"/>
<feature type="coiled-coil region" evidence="1">
    <location>
        <begin position="139"/>
        <end position="173"/>
    </location>
</feature>
<name>A0A7S7L961_9BACI</name>
<dbReference type="RefSeq" id="WP_182080483.1">
    <property type="nucleotide sequence ID" value="NZ_CP063356.2"/>
</dbReference>
<dbReference type="AlphaFoldDB" id="A0A7S7L961"/>
<accession>A0A7S7L961</accession>
<sequence length="480" mass="57529">MRSLGFAILLYILEHMLNNSKTCSLTQIRHFLKALVLEQFGDELEEEEVREVAITIVQDHLQNRGIPHKYEYWDFEEKSLKYLEFHLIQIVDYKINGTTYLELTSECIEMLFKTRELYNEMRVSIKSLFFRQQIEKGVFDGALREIKELSIDVKEEKNNIQRLRERIMKEALKVSKENEFKKQLERVNEQLYKEKTVFKEIDNLIDDTMKQYEKGELEDDKRNAVILIKKMKRGLQKTNAEHEELFVDKLDLQRFMNQSLDSLIYRSFLVKINFEKDVVEKVLKGTSLLGMQQFLQSLLFRTKYKKSLYPSTWFQLQRFKSREESTTGGDIPSYNEELERRQIEHEETVRKWKVDRLRGYLEVIANPLLTREEVYLSDVLNELKNENKEHFQEIMDSADFLPFLITLDRIEQVLFLRNDELKVEVFEPAFHAVVDLAERSNELWKMQGFQIERSTRELRFDNGDEMTDWKFIRGVVIEND</sequence>
<evidence type="ECO:0008006" key="4">
    <source>
        <dbReference type="Google" id="ProtNLM"/>
    </source>
</evidence>
<reference evidence="2 3" key="1">
    <citation type="journal article" date="2017" name="Genome Announc.">
        <title>Draft Genome Sequences of Four Alkaliphilic Bacteria Belonging to the Anaerobacillus Genus.</title>
        <authorList>
            <person name="Bassil N.M."/>
            <person name="Lloyd J.R."/>
        </authorList>
    </citation>
    <scope>NUCLEOTIDE SEQUENCE [LARGE SCALE GENOMIC DNA]</scope>
    <source>
        <strain evidence="2 3">NB2006</strain>
    </source>
</reference>
<evidence type="ECO:0000313" key="3">
    <source>
        <dbReference type="Proteomes" id="UP000180175"/>
    </source>
</evidence>
<dbReference type="EMBL" id="CP063356">
    <property type="protein sequence ID" value="QOY36793.1"/>
    <property type="molecule type" value="Genomic_DNA"/>
</dbReference>
<reference evidence="2 3" key="2">
    <citation type="journal article" date="2019" name="Int. J. Syst. Evol. Microbiol.">
        <title>Anaerobacillus isosaccharinicus sp. nov., an alkaliphilic bacterium which degrades isosaccharinic acid.</title>
        <authorList>
            <person name="Bassil N.M."/>
            <person name="Lloyd J.R."/>
        </authorList>
    </citation>
    <scope>NUCLEOTIDE SEQUENCE [LARGE SCALE GENOMIC DNA]</scope>
    <source>
        <strain evidence="2 3">NB2006</strain>
    </source>
</reference>
<evidence type="ECO:0000256" key="1">
    <source>
        <dbReference type="SAM" id="Coils"/>
    </source>
</evidence>
<keyword evidence="3" id="KW-1185">Reference proteome</keyword>
<keyword evidence="1" id="KW-0175">Coiled coil</keyword>
<protein>
    <recommendedName>
        <fullName evidence="4">Replicative DNA helicase</fullName>
    </recommendedName>
</protein>
<dbReference type="Proteomes" id="UP000180175">
    <property type="component" value="Chromosome"/>
</dbReference>
<evidence type="ECO:0000313" key="2">
    <source>
        <dbReference type="EMBL" id="QOY36793.1"/>
    </source>
</evidence>
<dbReference type="KEGG" id="aia:AWH56_003820"/>